<feature type="compositionally biased region" description="Polar residues" evidence="1">
    <location>
        <begin position="23"/>
        <end position="53"/>
    </location>
</feature>
<dbReference type="Proteomes" id="UP000318081">
    <property type="component" value="Chromosome"/>
</dbReference>
<reference evidence="2 3" key="1">
    <citation type="submission" date="2019-02" db="EMBL/GenBank/DDBJ databases">
        <title>Deep-cultivation of Planctomycetes and their phenomic and genomic characterization uncovers novel biology.</title>
        <authorList>
            <person name="Wiegand S."/>
            <person name="Jogler M."/>
            <person name="Boedeker C."/>
            <person name="Pinto D."/>
            <person name="Vollmers J."/>
            <person name="Rivas-Marin E."/>
            <person name="Kohn T."/>
            <person name="Peeters S.H."/>
            <person name="Heuer A."/>
            <person name="Rast P."/>
            <person name="Oberbeckmann S."/>
            <person name="Bunk B."/>
            <person name="Jeske O."/>
            <person name="Meyerdierks A."/>
            <person name="Storesund J.E."/>
            <person name="Kallscheuer N."/>
            <person name="Luecker S."/>
            <person name="Lage O.M."/>
            <person name="Pohl T."/>
            <person name="Merkel B.J."/>
            <person name="Hornburger P."/>
            <person name="Mueller R.-W."/>
            <person name="Bruemmer F."/>
            <person name="Labrenz M."/>
            <person name="Spormann A.M."/>
            <person name="Op den Camp H."/>
            <person name="Overmann J."/>
            <person name="Amann R."/>
            <person name="Jetten M.S.M."/>
            <person name="Mascher T."/>
            <person name="Medema M.H."/>
            <person name="Devos D.P."/>
            <person name="Kaster A.-K."/>
            <person name="Ovreas L."/>
            <person name="Rohde M."/>
            <person name="Galperin M.Y."/>
            <person name="Jogler C."/>
        </authorList>
    </citation>
    <scope>NUCLEOTIDE SEQUENCE [LARGE SCALE GENOMIC DNA]</scope>
    <source>
        <strain evidence="2 3">TBK1r</strain>
    </source>
</reference>
<evidence type="ECO:0000313" key="3">
    <source>
        <dbReference type="Proteomes" id="UP000318081"/>
    </source>
</evidence>
<dbReference type="EMBL" id="CP036432">
    <property type="protein sequence ID" value="QDV87401.1"/>
    <property type="molecule type" value="Genomic_DNA"/>
</dbReference>
<keyword evidence="3" id="KW-1185">Reference proteome</keyword>
<protein>
    <recommendedName>
        <fullName evidence="4">Secreted protein</fullName>
    </recommendedName>
</protein>
<evidence type="ECO:0000313" key="2">
    <source>
        <dbReference type="EMBL" id="QDV87401.1"/>
    </source>
</evidence>
<name>A0ABX5Y050_9BACT</name>
<feature type="region of interest" description="Disordered" evidence="1">
    <location>
        <begin position="23"/>
        <end position="64"/>
    </location>
</feature>
<gene>
    <name evidence="2" type="ORF">TBK1r_64310</name>
</gene>
<organism evidence="2 3">
    <name type="scientific">Stieleria magnilauensis</name>
    <dbReference type="NCBI Taxonomy" id="2527963"/>
    <lineage>
        <taxon>Bacteria</taxon>
        <taxon>Pseudomonadati</taxon>
        <taxon>Planctomycetota</taxon>
        <taxon>Planctomycetia</taxon>
        <taxon>Pirellulales</taxon>
        <taxon>Pirellulaceae</taxon>
        <taxon>Stieleria</taxon>
    </lineage>
</organism>
<accession>A0ABX5Y050</accession>
<proteinExistence type="predicted"/>
<evidence type="ECO:0000256" key="1">
    <source>
        <dbReference type="SAM" id="MobiDB-lite"/>
    </source>
</evidence>
<evidence type="ECO:0008006" key="4">
    <source>
        <dbReference type="Google" id="ProtNLM"/>
    </source>
</evidence>
<sequence>MKAKKSLAATTLLHRFAPIVLPSQQQKSPASMVSKIQTRCTKQTPDRGQSNAKDQVHRIQVHPC</sequence>